<dbReference type="EMBL" id="KB446558">
    <property type="protein sequence ID" value="EME82707.1"/>
    <property type="molecule type" value="Genomic_DNA"/>
</dbReference>
<dbReference type="RefSeq" id="XP_007925970.1">
    <property type="nucleotide sequence ID" value="XM_007927779.1"/>
</dbReference>
<evidence type="ECO:0000313" key="2">
    <source>
        <dbReference type="EMBL" id="EME82707.1"/>
    </source>
</evidence>
<dbReference type="PROSITE" id="PS50035">
    <property type="entry name" value="PLD"/>
    <property type="match status" value="2"/>
</dbReference>
<dbReference type="AlphaFoldDB" id="M3AZV5"/>
<accession>M3AZV5</accession>
<dbReference type="KEGG" id="pfj:MYCFIDRAFT_80326"/>
<dbReference type="eggNOG" id="ENOG502RYWJ">
    <property type="taxonomic scope" value="Eukaryota"/>
</dbReference>
<dbReference type="InterPro" id="IPR001736">
    <property type="entry name" value="PLipase_D/transphosphatidylase"/>
</dbReference>
<proteinExistence type="predicted"/>
<feature type="domain" description="PLD phosphodiesterase" evidence="1">
    <location>
        <begin position="134"/>
        <end position="161"/>
    </location>
</feature>
<dbReference type="HOGENOM" id="CLU_030268_0_0_1"/>
<keyword evidence="3" id="KW-1185">Reference proteome</keyword>
<feature type="domain" description="PLD phosphodiesterase" evidence="1">
    <location>
        <begin position="352"/>
        <end position="374"/>
    </location>
</feature>
<evidence type="ECO:0000259" key="1">
    <source>
        <dbReference type="PROSITE" id="PS50035"/>
    </source>
</evidence>
<dbReference type="CDD" id="cd00138">
    <property type="entry name" value="PLDc_SF"/>
    <property type="match status" value="1"/>
</dbReference>
<dbReference type="Pfam" id="PF13091">
    <property type="entry name" value="PLDc_2"/>
    <property type="match status" value="1"/>
</dbReference>
<dbReference type="Proteomes" id="UP000016932">
    <property type="component" value="Unassembled WGS sequence"/>
</dbReference>
<reference evidence="2 3" key="1">
    <citation type="journal article" date="2012" name="PLoS Pathog.">
        <title>Diverse lifestyles and strategies of plant pathogenesis encoded in the genomes of eighteen Dothideomycetes fungi.</title>
        <authorList>
            <person name="Ohm R.A."/>
            <person name="Feau N."/>
            <person name="Henrissat B."/>
            <person name="Schoch C.L."/>
            <person name="Horwitz B.A."/>
            <person name="Barry K.W."/>
            <person name="Condon B.J."/>
            <person name="Copeland A.C."/>
            <person name="Dhillon B."/>
            <person name="Glaser F."/>
            <person name="Hesse C.N."/>
            <person name="Kosti I."/>
            <person name="LaButti K."/>
            <person name="Lindquist E.A."/>
            <person name="Lucas S."/>
            <person name="Salamov A.A."/>
            <person name="Bradshaw R.E."/>
            <person name="Ciuffetti L."/>
            <person name="Hamelin R.C."/>
            <person name="Kema G.H.J."/>
            <person name="Lawrence C."/>
            <person name="Scott J.A."/>
            <person name="Spatafora J.W."/>
            <person name="Turgeon B.G."/>
            <person name="de Wit P.J.G.M."/>
            <person name="Zhong S."/>
            <person name="Goodwin S.B."/>
            <person name="Grigoriev I.V."/>
        </authorList>
    </citation>
    <scope>NUCLEOTIDE SEQUENCE [LARGE SCALE GENOMIC DNA]</scope>
    <source>
        <strain evidence="2 3">CIRAD86</strain>
    </source>
</reference>
<dbReference type="VEuPathDB" id="FungiDB:MYCFIDRAFT_80326"/>
<gene>
    <name evidence="2" type="ORF">MYCFIDRAFT_80326</name>
</gene>
<dbReference type="GO" id="GO:0030572">
    <property type="term" value="F:phosphatidyltransferase activity"/>
    <property type="evidence" value="ECO:0007669"/>
    <property type="project" value="UniProtKB-ARBA"/>
</dbReference>
<dbReference type="GeneID" id="19341696"/>
<dbReference type="GO" id="GO:0032049">
    <property type="term" value="P:cardiolipin biosynthetic process"/>
    <property type="evidence" value="ECO:0007669"/>
    <property type="project" value="UniProtKB-ARBA"/>
</dbReference>
<sequence length="417" mass="47087">MPDHAKIHTITFGTGHQIFESLILPAIEKAEHEVLFVTCFLVPSHTLEAFNNSLRKLGRRIVAENRGETGTNGRKKIKIRIGFSSSGGVWEKVVDTCSISSSSLGEEWRRKLGILEGGEGEGLDVRIQRKFFFPFSVWHSKFVVVDRERVFLPSCNVSWEVWLEGMIVVSGGGVVGRFVGFWEEMWGWEREQQGDRREEEEEEGDVECEFLPSPHHRNPRFALLPWRSFEPPPDTPLNLKLLEFFATAKEKVYLQTPNVTCAPVLEALLGALRRGVEVRVVTSERLMILEQLVTAGTTTDRCMRWLVRRYKRLAQKGPDEEAGLIKLGRLHIEYYVPRENSSDGGSEPVQSHLKLTVVDNSAVVFGSGNMDRASWYTSQELGVAFYSEALVTETMQSLQAALLGRTKLVFDSEAGEN</sequence>
<organism evidence="2 3">
    <name type="scientific">Pseudocercospora fijiensis (strain CIRAD86)</name>
    <name type="common">Black leaf streak disease fungus</name>
    <name type="synonym">Mycosphaerella fijiensis</name>
    <dbReference type="NCBI Taxonomy" id="383855"/>
    <lineage>
        <taxon>Eukaryota</taxon>
        <taxon>Fungi</taxon>
        <taxon>Dikarya</taxon>
        <taxon>Ascomycota</taxon>
        <taxon>Pezizomycotina</taxon>
        <taxon>Dothideomycetes</taxon>
        <taxon>Dothideomycetidae</taxon>
        <taxon>Mycosphaerellales</taxon>
        <taxon>Mycosphaerellaceae</taxon>
        <taxon>Pseudocercospora</taxon>
    </lineage>
</organism>
<evidence type="ECO:0000313" key="3">
    <source>
        <dbReference type="Proteomes" id="UP000016932"/>
    </source>
</evidence>
<name>M3AZV5_PSEFD</name>
<protein>
    <recommendedName>
        <fullName evidence="1">PLD phosphodiesterase domain-containing protein</fullName>
    </recommendedName>
</protein>
<dbReference type="PANTHER" id="PTHR21248">
    <property type="entry name" value="CARDIOLIPIN SYNTHASE"/>
    <property type="match status" value="1"/>
</dbReference>
<dbReference type="PANTHER" id="PTHR21248:SF11">
    <property type="entry name" value="PLD PHOSPHODIESTERASE DOMAIN-CONTAINING PROTEIN"/>
    <property type="match status" value="1"/>
</dbReference>
<dbReference type="InterPro" id="IPR025202">
    <property type="entry name" value="PLD-like_dom"/>
</dbReference>
<dbReference type="OrthoDB" id="2958217at2759"/>
<dbReference type="SUPFAM" id="SSF56024">
    <property type="entry name" value="Phospholipase D/nuclease"/>
    <property type="match status" value="2"/>
</dbReference>
<dbReference type="Gene3D" id="3.30.870.10">
    <property type="entry name" value="Endonuclease Chain A"/>
    <property type="match status" value="2"/>
</dbReference>